<protein>
    <recommendedName>
        <fullName evidence="8">Condensin complex subunit 1</fullName>
    </recommendedName>
</protein>
<dbReference type="InterPro" id="IPR024324">
    <property type="entry name" value="Condensin_cplx_su1_N"/>
</dbReference>
<keyword evidence="3" id="KW-0158">Chromosome</keyword>
<feature type="compositionally biased region" description="Polar residues" evidence="9">
    <location>
        <begin position="956"/>
        <end position="968"/>
    </location>
</feature>
<feature type="domain" description="Condensin complex subunit 1 C-terminal" evidence="10">
    <location>
        <begin position="1064"/>
        <end position="1225"/>
    </location>
</feature>
<dbReference type="PANTHER" id="PTHR14222">
    <property type="entry name" value="CONDENSIN"/>
    <property type="match status" value="1"/>
</dbReference>
<dbReference type="InterPro" id="IPR032682">
    <property type="entry name" value="Cnd1_C"/>
</dbReference>
<evidence type="ECO:0000256" key="8">
    <source>
        <dbReference type="PIRNR" id="PIRNR017127"/>
    </source>
</evidence>
<evidence type="ECO:0000256" key="1">
    <source>
        <dbReference type="ARBA" id="ARBA00004123"/>
    </source>
</evidence>
<keyword evidence="6" id="KW-0539">Nucleus</keyword>
<keyword evidence="8" id="KW-0226">DNA condensation</keyword>
<evidence type="ECO:0000313" key="13">
    <source>
        <dbReference type="Proteomes" id="UP000786811"/>
    </source>
</evidence>
<gene>
    <name evidence="12" type="ORF">HICCMSTLAB_LOCUS8170</name>
</gene>
<evidence type="ECO:0000256" key="4">
    <source>
        <dbReference type="ARBA" id="ARBA00022618"/>
    </source>
</evidence>
<dbReference type="GO" id="GO:0000779">
    <property type="term" value="C:condensed chromosome, centromeric region"/>
    <property type="evidence" value="ECO:0007669"/>
    <property type="project" value="TreeGrafter"/>
</dbReference>
<feature type="compositionally biased region" description="Acidic residues" evidence="9">
    <location>
        <begin position="489"/>
        <end position="510"/>
    </location>
</feature>
<dbReference type="GO" id="GO:0007076">
    <property type="term" value="P:mitotic chromosome condensation"/>
    <property type="evidence" value="ECO:0007669"/>
    <property type="project" value="InterPro"/>
</dbReference>
<feature type="region of interest" description="Disordered" evidence="9">
    <location>
        <begin position="1285"/>
        <end position="1356"/>
    </location>
</feature>
<dbReference type="Proteomes" id="UP000786811">
    <property type="component" value="Unassembled WGS sequence"/>
</dbReference>
<name>A0A8J2HH65_COTCN</name>
<evidence type="ECO:0000256" key="7">
    <source>
        <dbReference type="ARBA" id="ARBA00023306"/>
    </source>
</evidence>
<dbReference type="SUPFAM" id="SSF48371">
    <property type="entry name" value="ARM repeat"/>
    <property type="match status" value="2"/>
</dbReference>
<feature type="region of interest" description="Disordered" evidence="9">
    <location>
        <begin position="930"/>
        <end position="980"/>
    </location>
</feature>
<dbReference type="InterPro" id="IPR026971">
    <property type="entry name" value="CND1/NCAPD3"/>
</dbReference>
<dbReference type="EMBL" id="CAJNRD030001121">
    <property type="protein sequence ID" value="CAG5096358.1"/>
    <property type="molecule type" value="Genomic_DNA"/>
</dbReference>
<comment type="function">
    <text evidence="8">Regulatory subunit of the condensin complex, a complex required for conversion of interphase chromatin into mitotic-like condense chromosomes. The condensin complex probably introduces positive supercoils into relaxed DNA in the presence of type I topoisomerases and converts nicked DNA into positive knotted forms in the presence of type II topoisomerases.</text>
</comment>
<evidence type="ECO:0000313" key="12">
    <source>
        <dbReference type="EMBL" id="CAG5096358.1"/>
    </source>
</evidence>
<keyword evidence="4 8" id="KW-0132">Cell division</keyword>
<dbReference type="GO" id="GO:0005634">
    <property type="term" value="C:nucleus"/>
    <property type="evidence" value="ECO:0007669"/>
    <property type="project" value="UniProtKB-SubCell"/>
</dbReference>
<evidence type="ECO:0000256" key="6">
    <source>
        <dbReference type="ARBA" id="ARBA00023242"/>
    </source>
</evidence>
<dbReference type="Pfam" id="PF12717">
    <property type="entry name" value="Cnd1"/>
    <property type="match status" value="1"/>
</dbReference>
<feature type="domain" description="Condensin complex subunit 1 N-terminal" evidence="11">
    <location>
        <begin position="90"/>
        <end position="233"/>
    </location>
</feature>
<evidence type="ECO:0000259" key="10">
    <source>
        <dbReference type="Pfam" id="PF12717"/>
    </source>
</evidence>
<dbReference type="InterPro" id="IPR016024">
    <property type="entry name" value="ARM-type_fold"/>
</dbReference>
<dbReference type="GO" id="GO:0010032">
    <property type="term" value="P:meiotic chromosome condensation"/>
    <property type="evidence" value="ECO:0007669"/>
    <property type="project" value="TreeGrafter"/>
</dbReference>
<dbReference type="OrthoDB" id="436262at2759"/>
<organism evidence="12 13">
    <name type="scientific">Cotesia congregata</name>
    <name type="common">Parasitoid wasp</name>
    <name type="synonym">Apanteles congregatus</name>
    <dbReference type="NCBI Taxonomy" id="51543"/>
    <lineage>
        <taxon>Eukaryota</taxon>
        <taxon>Metazoa</taxon>
        <taxon>Ecdysozoa</taxon>
        <taxon>Arthropoda</taxon>
        <taxon>Hexapoda</taxon>
        <taxon>Insecta</taxon>
        <taxon>Pterygota</taxon>
        <taxon>Neoptera</taxon>
        <taxon>Endopterygota</taxon>
        <taxon>Hymenoptera</taxon>
        <taxon>Apocrita</taxon>
        <taxon>Ichneumonoidea</taxon>
        <taxon>Braconidae</taxon>
        <taxon>Microgastrinae</taxon>
        <taxon>Cotesia</taxon>
    </lineage>
</organism>
<dbReference type="GO" id="GO:0051301">
    <property type="term" value="P:cell division"/>
    <property type="evidence" value="ECO:0007669"/>
    <property type="project" value="UniProtKB-KW"/>
</dbReference>
<dbReference type="GO" id="GO:0042393">
    <property type="term" value="F:histone binding"/>
    <property type="evidence" value="ECO:0007669"/>
    <property type="project" value="TreeGrafter"/>
</dbReference>
<keyword evidence="5 8" id="KW-0498">Mitosis</keyword>
<comment type="subcellular location">
    <subcellularLocation>
        <location evidence="2">Chromosome</location>
    </subcellularLocation>
    <subcellularLocation>
        <location evidence="1">Nucleus</location>
    </subcellularLocation>
</comment>
<evidence type="ECO:0000256" key="9">
    <source>
        <dbReference type="SAM" id="MobiDB-lite"/>
    </source>
</evidence>
<dbReference type="PIRSF" id="PIRSF017127">
    <property type="entry name" value="Condensin_D2"/>
    <property type="match status" value="1"/>
</dbReference>
<dbReference type="GO" id="GO:0000796">
    <property type="term" value="C:condensin complex"/>
    <property type="evidence" value="ECO:0007669"/>
    <property type="project" value="TreeGrafter"/>
</dbReference>
<reference evidence="12" key="1">
    <citation type="submission" date="2021-04" db="EMBL/GenBank/DDBJ databases">
        <authorList>
            <person name="Chebbi M.A.C M."/>
        </authorList>
    </citation>
    <scope>NUCLEOTIDE SEQUENCE</scope>
</reference>
<dbReference type="InterPro" id="IPR007673">
    <property type="entry name" value="Condensin_cplx_su1"/>
</dbReference>
<evidence type="ECO:0000259" key="11">
    <source>
        <dbReference type="Pfam" id="PF12922"/>
    </source>
</evidence>
<evidence type="ECO:0000256" key="2">
    <source>
        <dbReference type="ARBA" id="ARBA00004286"/>
    </source>
</evidence>
<evidence type="ECO:0000256" key="3">
    <source>
        <dbReference type="ARBA" id="ARBA00022454"/>
    </source>
</evidence>
<feature type="region of interest" description="Disordered" evidence="9">
    <location>
        <begin position="136"/>
        <end position="155"/>
    </location>
</feature>
<feature type="compositionally biased region" description="Basic residues" evidence="9">
    <location>
        <begin position="1342"/>
        <end position="1356"/>
    </location>
</feature>
<comment type="similarity">
    <text evidence="8">Belongs to the CND1 (condensin subunit 1) family.</text>
</comment>
<comment type="caution">
    <text evidence="12">The sequence shown here is derived from an EMBL/GenBank/DDBJ whole genome shotgun (WGS) entry which is preliminary data.</text>
</comment>
<keyword evidence="13" id="KW-1185">Reference proteome</keyword>
<feature type="compositionally biased region" description="Low complexity" evidence="9">
    <location>
        <begin position="930"/>
        <end position="950"/>
    </location>
</feature>
<feature type="region of interest" description="Disordered" evidence="9">
    <location>
        <begin position="486"/>
        <end position="510"/>
    </location>
</feature>
<sequence>MHHQVKMEFNLPLKKDDLLKEVDGCYCVKTVVALRDLTKVFDDNRQALQIKKSAFILDHFDDFFAVLVHSKNIEESIIMRAFDRLYKSTEVFVKDLETHDFSQDKKEILCKVKMHAYLLSNFMNFLEDHTLKSNNQFGDRGTGKKKKTDQKSEARKEWEFKRNKILLIIHNWLQLPLNELWDPPIVEQSFVMLLADICYKIIEFDKDRSDKQIKQIVWQILGNLVKNYSHAVSCKIKIIQLVKMYDNLVASLAQGVVSMVTEHQGQSFITEILYEIEQVNFEESEARNIASFLSTIAATKPELFLSDTDDIMDHVFGFLDNESYIMRICSIDIIESVLINCLSRENLIKKRRELRDECFQFLYTHKLDCNSFVRSKVFQVWQKLLSSQAVPIQQIVPLAKAVTPHLLEVGAIMRKQALQVIRHLLECNPFTFKFDKPQLIDNRKNFEQQLRELQANFVTESASGDDERIELWKQLAPEIKKAIKRSFEDDNEDKEDSDLSDDDQDDGDEDVDIDKEWESIRSLIVDRKFLAAVKRLKIILKKVNLASDSCDIEIDGREDCFLLFLAHIFLKSQSDNTSKDKFDSAQWKKRKQAVNYLKQTLNIYESMITFITELEAAIPIVKQMLNAAAPGVAIEACALLGKAYKFNISGAEEAFHAALLQAFSRDESVKRNVAEVYKEIYFKSQDNIPSRQRAMISVNGLINLLKTLKPGQSPALEQLVGEWCDNKDLDEDSWQIMWEKYSFKTSSVTVIESRCAIILLKMVAAKNPKLILKNLNICIKIAFQTHDDILLARDTCKAISMIKHENTENSKKEPLKFENDHELFQAISYLLINKFDSVSPMTYASFATEAINVIYQFANTPDIIMKEILSELSAEPTIENDVPESHLAKFLYVIGHVAVRHMVHLDVEIYNELKRRNAIRDAVKGKKKNILNNTNKNNSISSSPGSVQSSARKARQSINVNRRNTTASEETEEDILSGATADDNDAEAINDALDNNVVNESGLLAEYVPLIEQVCQNPEKYNNRYIQVWGVLALTKMMTVSSKFCQDHLQLLMTILERSTYPEIRSNILIGLSDLMIRFTNDIDPWTSHMYTRLFDQDVGVRRTAVRILSSLVKREMIRAKGQMSEMALCIIDQDEQIRNDAQLLFKELSKKPNVLCNILPDILSKFSSADEEKISEEDSQTIFKFIFSLFSKEREMESVLDKICFRFKDVTTERQSRILTYCLSLLQLNKKGIAHLTRNLSLFKDKLQNKHVYLALREVIEQAKKKADVREACVILEQEIEKLMDDSNSNNHPNTQNQNKENENPPENLTNNTVNVNTTINNRKNTNSDREVMPPPEISPPKRRSARQSTKRKIQ</sequence>
<proteinExistence type="inferred from homology"/>
<dbReference type="Pfam" id="PF12922">
    <property type="entry name" value="Cnd1_N"/>
    <property type="match status" value="1"/>
</dbReference>
<evidence type="ECO:0000256" key="5">
    <source>
        <dbReference type="ARBA" id="ARBA00022776"/>
    </source>
</evidence>
<accession>A0A8J2HH65</accession>
<keyword evidence="7 8" id="KW-0131">Cell cycle</keyword>
<dbReference type="PANTHER" id="PTHR14222:SF2">
    <property type="entry name" value="CONDENSIN COMPLEX SUBUNIT 1"/>
    <property type="match status" value="1"/>
</dbReference>
<feature type="compositionally biased region" description="Low complexity" evidence="9">
    <location>
        <begin position="1289"/>
        <end position="1326"/>
    </location>
</feature>